<evidence type="ECO:0008006" key="4">
    <source>
        <dbReference type="Google" id="ProtNLM"/>
    </source>
</evidence>
<reference evidence="2 3" key="1">
    <citation type="submission" date="2017-10" db="EMBL/GenBank/DDBJ databases">
        <title>Comparative genomics in systemic dimorphic fungi from Ajellomycetaceae.</title>
        <authorList>
            <person name="Munoz J.F."/>
            <person name="Mcewen J.G."/>
            <person name="Clay O.K."/>
            <person name="Cuomo C.A."/>
        </authorList>
    </citation>
    <scope>NUCLEOTIDE SEQUENCE [LARGE SCALE GENOMIC DNA]</scope>
    <source>
        <strain evidence="2 3">UAMH4076</strain>
    </source>
</reference>
<dbReference type="Proteomes" id="UP000226031">
    <property type="component" value="Unassembled WGS sequence"/>
</dbReference>
<gene>
    <name evidence="2" type="ORF">GX50_07796</name>
</gene>
<name>A0A2B7Z7X7_9EURO</name>
<dbReference type="GO" id="GO:0006487">
    <property type="term" value="P:protein N-linked glycosylation"/>
    <property type="evidence" value="ECO:0007669"/>
    <property type="project" value="TreeGrafter"/>
</dbReference>
<dbReference type="GO" id="GO:0000009">
    <property type="term" value="F:alpha-1,6-mannosyltransferase activity"/>
    <property type="evidence" value="ECO:0007669"/>
    <property type="project" value="InterPro"/>
</dbReference>
<evidence type="ECO:0000256" key="1">
    <source>
        <dbReference type="ARBA" id="ARBA00009003"/>
    </source>
</evidence>
<dbReference type="InterPro" id="IPR029044">
    <property type="entry name" value="Nucleotide-diphossugar_trans"/>
</dbReference>
<dbReference type="VEuPathDB" id="FungiDB:EMCG_00476"/>
<comment type="similarity">
    <text evidence="1">Belongs to the glycosyltransferase 32 family.</text>
</comment>
<dbReference type="InterPro" id="IPR039367">
    <property type="entry name" value="Och1-like"/>
</dbReference>
<accession>A0A2B7Z7X7</accession>
<organism evidence="2 3">
    <name type="scientific">[Emmonsia] crescens</name>
    <dbReference type="NCBI Taxonomy" id="73230"/>
    <lineage>
        <taxon>Eukaryota</taxon>
        <taxon>Fungi</taxon>
        <taxon>Dikarya</taxon>
        <taxon>Ascomycota</taxon>
        <taxon>Pezizomycotina</taxon>
        <taxon>Eurotiomycetes</taxon>
        <taxon>Eurotiomycetidae</taxon>
        <taxon>Onygenales</taxon>
        <taxon>Ajellomycetaceae</taxon>
        <taxon>Emergomyces</taxon>
    </lineage>
</organism>
<sequence length="315" mass="35416">MFLRKQLSLFKLRILAALIISTVCLVSYHNEAVLAPTPSWSPSSLPFPKKIWYKLGPRGITPKIREWTDSCLSKNPTFTREFLTDASADQYVKTHFYHRPDIVETYLSLPIPILKADLLRYLLLLAEGGIWNDLDVSCEDTPIYDWVPEQFKHDTNLVVGLEFDMGWRDDIFRQFASWTIMARPGSRHLQTVVDDILDAVNTTKEKHNLKSTSELQLGMAGDVVDYTGPRRLTRGVFKSLSEQLGEMVDGRNASNLLSPKLIGDVLILPGYAFALSANGYNGVKWPNGTDFVPGPSLVTHHYAGSWKNAYGGEVP</sequence>
<evidence type="ECO:0000313" key="3">
    <source>
        <dbReference type="Proteomes" id="UP000226031"/>
    </source>
</evidence>
<keyword evidence="3" id="KW-1185">Reference proteome</keyword>
<comment type="caution">
    <text evidence="2">The sequence shown here is derived from an EMBL/GenBank/DDBJ whole genome shotgun (WGS) entry which is preliminary data.</text>
</comment>
<dbReference type="STRING" id="73230.A0A2B7Z7X7"/>
<dbReference type="SUPFAM" id="SSF53448">
    <property type="entry name" value="Nucleotide-diphospho-sugar transferases"/>
    <property type="match status" value="1"/>
</dbReference>
<dbReference type="EMBL" id="PDND01000240">
    <property type="protein sequence ID" value="PGH29461.1"/>
    <property type="molecule type" value="Genomic_DNA"/>
</dbReference>
<dbReference type="Gene3D" id="3.90.550.20">
    <property type="match status" value="1"/>
</dbReference>
<protein>
    <recommendedName>
        <fullName evidence="4">Alpha 1,6-mannosyltransferase</fullName>
    </recommendedName>
</protein>
<dbReference type="AlphaFoldDB" id="A0A2B7Z7X7"/>
<dbReference type="GO" id="GO:0000136">
    <property type="term" value="C:mannan polymerase complex"/>
    <property type="evidence" value="ECO:0007669"/>
    <property type="project" value="TreeGrafter"/>
</dbReference>
<dbReference type="PANTHER" id="PTHR31834:SF8">
    <property type="entry name" value="TRANSFERASE, PUTATIVE (AFU_ORTHOLOGUE AFUA_6G14040)-RELATED"/>
    <property type="match status" value="1"/>
</dbReference>
<proteinExistence type="inferred from homology"/>
<dbReference type="PANTHER" id="PTHR31834">
    <property type="entry name" value="INITIATION-SPECIFIC ALPHA-1,6-MANNOSYLTRANSFERASE"/>
    <property type="match status" value="1"/>
</dbReference>
<dbReference type="Pfam" id="PF04488">
    <property type="entry name" value="Gly_transf_sug"/>
    <property type="match status" value="1"/>
</dbReference>
<evidence type="ECO:0000313" key="2">
    <source>
        <dbReference type="EMBL" id="PGH29461.1"/>
    </source>
</evidence>
<dbReference type="InterPro" id="IPR007577">
    <property type="entry name" value="GlycoTrfase_DXD_sugar-bd_CS"/>
</dbReference>